<dbReference type="EMBL" id="JBHSGP010000004">
    <property type="protein sequence ID" value="MFC4720964.1"/>
    <property type="molecule type" value="Genomic_DNA"/>
</dbReference>
<dbReference type="InterPro" id="IPR045749">
    <property type="entry name" value="DUF6090"/>
</dbReference>
<evidence type="ECO:0000256" key="1">
    <source>
        <dbReference type="SAM" id="Phobius"/>
    </source>
</evidence>
<protein>
    <submittedName>
        <fullName evidence="2">DUF6090 family protein</fullName>
    </submittedName>
</protein>
<accession>A0ABV9N121</accession>
<evidence type="ECO:0000313" key="3">
    <source>
        <dbReference type="Proteomes" id="UP001595953"/>
    </source>
</evidence>
<keyword evidence="1" id="KW-0472">Membrane</keyword>
<comment type="caution">
    <text evidence="2">The sequence shown here is derived from an EMBL/GenBank/DDBJ whole genome shotgun (WGS) entry which is preliminary data.</text>
</comment>
<keyword evidence="1" id="KW-1133">Transmembrane helix</keyword>
<keyword evidence="3" id="KW-1185">Reference proteome</keyword>
<gene>
    <name evidence="2" type="ORF">ACFO5O_01415</name>
</gene>
<reference evidence="3" key="1">
    <citation type="journal article" date="2019" name="Int. J. Syst. Evol. Microbiol.">
        <title>The Global Catalogue of Microorganisms (GCM) 10K type strain sequencing project: providing services to taxonomists for standard genome sequencing and annotation.</title>
        <authorList>
            <consortium name="The Broad Institute Genomics Platform"/>
            <consortium name="The Broad Institute Genome Sequencing Center for Infectious Disease"/>
            <person name="Wu L."/>
            <person name="Ma J."/>
        </authorList>
    </citation>
    <scope>NUCLEOTIDE SEQUENCE [LARGE SCALE GENOMIC DNA]</scope>
    <source>
        <strain evidence="3">CCUG 63682</strain>
    </source>
</reference>
<organism evidence="2 3">
    <name type="scientific">Geojedonia litorea</name>
    <dbReference type="NCBI Taxonomy" id="1268269"/>
    <lineage>
        <taxon>Bacteria</taxon>
        <taxon>Pseudomonadati</taxon>
        <taxon>Bacteroidota</taxon>
        <taxon>Flavobacteriia</taxon>
        <taxon>Flavobacteriales</taxon>
        <taxon>Flavobacteriaceae</taxon>
        <taxon>Geojedonia</taxon>
    </lineage>
</organism>
<feature type="transmembrane region" description="Helical" evidence="1">
    <location>
        <begin position="21"/>
        <end position="42"/>
    </location>
</feature>
<proteinExistence type="predicted"/>
<keyword evidence="1" id="KW-0812">Transmembrane</keyword>
<dbReference type="Pfam" id="PF19578">
    <property type="entry name" value="DUF6090"/>
    <property type="match status" value="1"/>
</dbReference>
<name>A0ABV9N121_9FLAO</name>
<evidence type="ECO:0000313" key="2">
    <source>
        <dbReference type="EMBL" id="MFC4720964.1"/>
    </source>
</evidence>
<dbReference type="RefSeq" id="WP_387960215.1">
    <property type="nucleotide sequence ID" value="NZ_JBHSGP010000004.1"/>
</dbReference>
<sequence>MIKFFRQIRRDLMEKNNTGKYLKYAIGEIVLVMIGILLALQVNNWNEMNKKKRLKNEYQTSLTNDYTKDTLQLNDRLKRNKKRLALLTSVIDSIDNGFYTTIEDYIELYLNNFSSISVINIYNSNSFNLLISTGNIDLFDKKFRTELMELNRLQRAEQIVQNGNKDYLFKFMQNVSLKYPSPNIGNPFHADAAIQLLWKNVRIDDLPRDLLSLISQERYTIIRYIELTESVLHQTELVLKLLNNSNT</sequence>
<dbReference type="Proteomes" id="UP001595953">
    <property type="component" value="Unassembled WGS sequence"/>
</dbReference>